<protein>
    <submittedName>
        <fullName evidence="2">ATP-dependent RNA helicase DHX33</fullName>
    </submittedName>
</protein>
<evidence type="ECO:0000313" key="1">
    <source>
        <dbReference type="Proteomes" id="UP000887576"/>
    </source>
</evidence>
<proteinExistence type="predicted"/>
<accession>A0AC34Q076</accession>
<evidence type="ECO:0000313" key="2">
    <source>
        <dbReference type="WBParaSite" id="JU765_v2.g11701.t1"/>
    </source>
</evidence>
<dbReference type="WBParaSite" id="JU765_v2.g11701.t1">
    <property type="protein sequence ID" value="JU765_v2.g11701.t1"/>
    <property type="gene ID" value="JU765_v2.g11701"/>
</dbReference>
<dbReference type="Proteomes" id="UP000887576">
    <property type="component" value="Unplaced"/>
</dbReference>
<organism evidence="1 2">
    <name type="scientific">Panagrolaimus sp. JU765</name>
    <dbReference type="NCBI Taxonomy" id="591449"/>
    <lineage>
        <taxon>Eukaryota</taxon>
        <taxon>Metazoa</taxon>
        <taxon>Ecdysozoa</taxon>
        <taxon>Nematoda</taxon>
        <taxon>Chromadorea</taxon>
        <taxon>Rhabditida</taxon>
        <taxon>Tylenchina</taxon>
        <taxon>Panagrolaimomorpha</taxon>
        <taxon>Panagrolaimoidea</taxon>
        <taxon>Panagrolaimidae</taxon>
        <taxon>Panagrolaimus</taxon>
    </lineage>
</organism>
<sequence length="679" mass="75909">MKLEDMNGNLMSNSSFKSLNGSKSSLNGFKGNGDQSFRSVIDHLPVKLVEKQLIRCIRENQICIIVGETGSGKSTQIPQIVLDAGMVAQTSSGENENEKEDMIVVTQPRRLAAKALAHRVAFERKTQVGQEVGYRFRFENLTSKKTRIVYATDGILMNEAISDPFLKKYGMIIIDEAHERSLSTDMLMSLLQILLRKPSGRTAPMKVIVMSATMEADKFSKFFDNAKIFAVEGRSYETKLFYLPSPCLDADRSVSMCVDCVLQLHNTEPLDHGFLVFLPGVEEISSAVRMTQEAARGQNLKLLPLALYSTLPSAKQNLIYQTPSARKVIYSTNIAETSVTIPGIRIVIDSGKVKQKEYLAHRKIETLKVVNISKAQAMQRAGRAGREAPGKCYRLYSNAEYNKMKSSSTPEILRTNLCSFLLTFYKLGMKNFSKLHYVDNIPKDYLTAAVKELLKMNLIRKADGGGYECTEDGQTVSAFPIDPMFGKILLKASENGCLQEAITIVAFLSSDPVFTNESNSDEKFSDARSKFNKNEGDHAKLLSVYSFFKTCSKEKRNSDELYKFGLNYTRLTAVKNVRKQLVSLCQTAGLKDGSCGTDLTSLRRSLAEALPYNVCVRDTDVKGYRLLSDTTTVCKIHPSSCLARNWPQYIVFTSLIETNACYARDVTIIEKEWVDDKLL</sequence>
<reference evidence="2" key="1">
    <citation type="submission" date="2022-11" db="UniProtKB">
        <authorList>
            <consortium name="WormBaseParasite"/>
        </authorList>
    </citation>
    <scope>IDENTIFICATION</scope>
</reference>
<name>A0AC34Q076_9BILA</name>